<dbReference type="PANTHER" id="PTHR14898">
    <property type="entry name" value="ENHANCER OF POLYCOMB"/>
    <property type="match status" value="1"/>
</dbReference>
<feature type="region of interest" description="Disordered" evidence="1">
    <location>
        <begin position="584"/>
        <end position="603"/>
    </location>
</feature>
<feature type="domain" description="Enhancer of polycomb C-terminal" evidence="2">
    <location>
        <begin position="551"/>
        <end position="694"/>
    </location>
</feature>
<dbReference type="AlphaFoldDB" id="A0A8C8DPX6"/>
<reference evidence="3" key="2">
    <citation type="submission" date="2025-09" db="UniProtKB">
        <authorList>
            <consortium name="Ensembl"/>
        </authorList>
    </citation>
    <scope>IDENTIFICATION</scope>
</reference>
<feature type="compositionally biased region" description="Low complexity" evidence="1">
    <location>
        <begin position="291"/>
        <end position="305"/>
    </location>
</feature>
<evidence type="ECO:0000259" key="2">
    <source>
        <dbReference type="Pfam" id="PF06752"/>
    </source>
</evidence>
<feature type="region of interest" description="Disordered" evidence="1">
    <location>
        <begin position="558"/>
        <end position="579"/>
    </location>
</feature>
<dbReference type="InterPro" id="IPR024943">
    <property type="entry name" value="Enhancer_polycomb"/>
</dbReference>
<feature type="compositionally biased region" description="Low complexity" evidence="1">
    <location>
        <begin position="438"/>
        <end position="465"/>
    </location>
</feature>
<feature type="region of interest" description="Disordered" evidence="1">
    <location>
        <begin position="318"/>
        <end position="341"/>
    </location>
</feature>
<dbReference type="Ensembl" id="ENSOSIT00000022092.1">
    <property type="protein sequence ID" value="ENSOSIP00000020936.1"/>
    <property type="gene ID" value="ENSOSIG00000011051.1"/>
</dbReference>
<evidence type="ECO:0000313" key="4">
    <source>
        <dbReference type="Proteomes" id="UP000694383"/>
    </source>
</evidence>
<proteinExistence type="predicted"/>
<dbReference type="GO" id="GO:0006357">
    <property type="term" value="P:regulation of transcription by RNA polymerase II"/>
    <property type="evidence" value="ECO:0007669"/>
    <property type="project" value="InterPro"/>
</dbReference>
<dbReference type="Proteomes" id="UP000694383">
    <property type="component" value="Unplaced"/>
</dbReference>
<feature type="region of interest" description="Disordered" evidence="1">
    <location>
        <begin position="671"/>
        <end position="694"/>
    </location>
</feature>
<name>A0A8C8DPX6_9TELE</name>
<feature type="compositionally biased region" description="Basic and acidic residues" evidence="1">
    <location>
        <begin position="269"/>
        <end position="280"/>
    </location>
</feature>
<dbReference type="InterPro" id="IPR009607">
    <property type="entry name" value="Enhancer_polycomb_C"/>
</dbReference>
<accession>A0A8C8DPX6</accession>
<protein>
    <submittedName>
        <fullName evidence="3">Enhancer of polycomb homolog 1 (Drosophila) b</fullName>
    </submittedName>
</protein>
<keyword evidence="4" id="KW-1185">Reference proteome</keyword>
<organism evidence="3 4">
    <name type="scientific">Oryzias sinensis</name>
    <name type="common">Chinese medaka</name>
    <dbReference type="NCBI Taxonomy" id="183150"/>
    <lineage>
        <taxon>Eukaryota</taxon>
        <taxon>Metazoa</taxon>
        <taxon>Chordata</taxon>
        <taxon>Craniata</taxon>
        <taxon>Vertebrata</taxon>
        <taxon>Euteleostomi</taxon>
        <taxon>Actinopterygii</taxon>
        <taxon>Neopterygii</taxon>
        <taxon>Teleostei</taxon>
        <taxon>Neoteleostei</taxon>
        <taxon>Acanthomorphata</taxon>
        <taxon>Ovalentaria</taxon>
        <taxon>Atherinomorphae</taxon>
        <taxon>Beloniformes</taxon>
        <taxon>Adrianichthyidae</taxon>
        <taxon>Oryziinae</taxon>
        <taxon>Oryzias</taxon>
    </lineage>
</organism>
<feature type="region of interest" description="Disordered" evidence="1">
    <location>
        <begin position="269"/>
        <end position="305"/>
    </location>
</feature>
<dbReference type="Pfam" id="PF06752">
    <property type="entry name" value="E_Pc_C"/>
    <property type="match status" value="1"/>
</dbReference>
<sequence>MGEHHLQRAISAQQVYGEKRDNMVIPVPEAESNITYYDSIYPGDYKMPKQLIHIQPFSLDTEQPDYDLDLEDEVFVNKLKKKMDISYLQFEEMIDRLEKGSGQQLVSLPEAKLLLKEDDELIKEVFDYWSRKRKNSKANSLIPTVKQEKRDGSSTNDPYVAFRRRTEKMQTRKNRKNDEASYEKMLKLRRDLSRAVTILEMIKRREKSKRELLHLTLEIFEKRNVMSDFGGEVMAEVLAERALVRPQIIPLVPLTNQYRHQDHMDLKDYKSKPEKMEIPRQKRKYEKKQKVLPLSSGSSHHSGPVVFNAKDLNQYDFPSSDDEPFSQLHSGSSEAEEENDPDGAYAFRRKAGCQYYAARQDQAGGWPWSGPWEGGLAEDRFRYSLTTLTVPRRCLGMARRRVGRGGRVLLDRAYTDYDNVFHGLDPEMLDLPPPASPPASATSLSPATDKFASTSETNTSVRSSSSPFKDPILLNIKSCRWRHFRPRTLPLHELDEAHPLFRRLSRVLKRPRSASAGGRPFGSQRPVRVIPPPTAAAGRWSFCFCTDIQSVYKGLHLSSTTSPSPATPAPPTTTLTSTLLHPSTTTSAARNNNGTAHPANTTTNATATTQVLLGNNSLRLGVPAGKRIHAPRTLGATMSTSALKLAHAATANCQKPKVATASASPLDMVPRETREQDKPALNSLSENTVAMEVT</sequence>
<evidence type="ECO:0000256" key="1">
    <source>
        <dbReference type="SAM" id="MobiDB-lite"/>
    </source>
</evidence>
<evidence type="ECO:0000313" key="3">
    <source>
        <dbReference type="Ensembl" id="ENSOSIP00000020936.1"/>
    </source>
</evidence>
<dbReference type="GeneTree" id="ENSGT00940000155003"/>
<feature type="region of interest" description="Disordered" evidence="1">
    <location>
        <begin position="430"/>
        <end position="465"/>
    </location>
</feature>
<dbReference type="GO" id="GO:0035267">
    <property type="term" value="C:NuA4 histone acetyltransferase complex"/>
    <property type="evidence" value="ECO:0007669"/>
    <property type="project" value="InterPro"/>
</dbReference>
<gene>
    <name evidence="3" type="primary">EPC1</name>
</gene>
<reference evidence="3" key="1">
    <citation type="submission" date="2025-08" db="UniProtKB">
        <authorList>
            <consortium name="Ensembl"/>
        </authorList>
    </citation>
    <scope>IDENTIFICATION</scope>
</reference>